<dbReference type="Gene3D" id="3.30.750.44">
    <property type="match status" value="1"/>
</dbReference>
<keyword evidence="1" id="KW-0732">Signal</keyword>
<keyword evidence="4" id="KW-1185">Reference proteome</keyword>
<feature type="domain" description="Tail specific protease" evidence="2">
    <location>
        <begin position="102"/>
        <end position="300"/>
    </location>
</feature>
<protein>
    <submittedName>
        <fullName evidence="3">Peptidase family S41</fullName>
    </submittedName>
</protein>
<organism evidence="3 4">
    <name type="scientific">Sphingomonas gellani</name>
    <dbReference type="NCBI Taxonomy" id="1166340"/>
    <lineage>
        <taxon>Bacteria</taxon>
        <taxon>Pseudomonadati</taxon>
        <taxon>Pseudomonadota</taxon>
        <taxon>Alphaproteobacteria</taxon>
        <taxon>Sphingomonadales</taxon>
        <taxon>Sphingomonadaceae</taxon>
        <taxon>Sphingomonas</taxon>
    </lineage>
</organism>
<reference evidence="4" key="1">
    <citation type="submission" date="2016-10" db="EMBL/GenBank/DDBJ databases">
        <authorList>
            <person name="Varghese N."/>
            <person name="Submissions S."/>
        </authorList>
    </citation>
    <scope>NUCLEOTIDE SEQUENCE [LARGE SCALE GENOMIC DNA]</scope>
    <source>
        <strain evidence="4">S6-262</strain>
    </source>
</reference>
<evidence type="ECO:0000313" key="4">
    <source>
        <dbReference type="Proteomes" id="UP000199206"/>
    </source>
</evidence>
<dbReference type="OrthoDB" id="9758793at2"/>
<dbReference type="GO" id="GO:0006508">
    <property type="term" value="P:proteolysis"/>
    <property type="evidence" value="ECO:0007669"/>
    <property type="project" value="InterPro"/>
</dbReference>
<dbReference type="InterPro" id="IPR005151">
    <property type="entry name" value="Tail-specific_protease"/>
</dbReference>
<feature type="signal peptide" evidence="1">
    <location>
        <begin position="1"/>
        <end position="20"/>
    </location>
</feature>
<dbReference type="GO" id="GO:0008236">
    <property type="term" value="F:serine-type peptidase activity"/>
    <property type="evidence" value="ECO:0007669"/>
    <property type="project" value="InterPro"/>
</dbReference>
<accession>A0A1H8IJ75</accession>
<dbReference type="SMART" id="SM00245">
    <property type="entry name" value="TSPc"/>
    <property type="match status" value="1"/>
</dbReference>
<dbReference type="CDD" id="cd07563">
    <property type="entry name" value="Peptidase_S41_IRBP"/>
    <property type="match status" value="1"/>
</dbReference>
<dbReference type="InterPro" id="IPR029045">
    <property type="entry name" value="ClpP/crotonase-like_dom_sf"/>
</dbReference>
<evidence type="ECO:0000313" key="3">
    <source>
        <dbReference type="EMBL" id="SEN68289.1"/>
    </source>
</evidence>
<dbReference type="EMBL" id="FOCF01000010">
    <property type="protein sequence ID" value="SEN68289.1"/>
    <property type="molecule type" value="Genomic_DNA"/>
</dbReference>
<dbReference type="SUPFAM" id="SSF52096">
    <property type="entry name" value="ClpP/crotonase"/>
    <property type="match status" value="1"/>
</dbReference>
<evidence type="ECO:0000256" key="1">
    <source>
        <dbReference type="SAM" id="SignalP"/>
    </source>
</evidence>
<dbReference type="Proteomes" id="UP000199206">
    <property type="component" value="Unassembled WGS sequence"/>
</dbReference>
<gene>
    <name evidence="3" type="ORF">SAMN05192583_3299</name>
</gene>
<proteinExistence type="predicted"/>
<dbReference type="RefSeq" id="WP_093666812.1">
    <property type="nucleotide sequence ID" value="NZ_FOCF01000010.1"/>
</dbReference>
<dbReference type="AlphaFoldDB" id="A0A1H8IJ75"/>
<dbReference type="STRING" id="1166340.SAMN05192583_3299"/>
<dbReference type="PANTHER" id="PTHR11261">
    <property type="entry name" value="INTERPHOTORECEPTOR RETINOID-BINDING PROTEIN"/>
    <property type="match status" value="1"/>
</dbReference>
<name>A0A1H8IJ75_9SPHN</name>
<sequence length="327" mass="35337">MLNRCLVAIAMTAMGTPAAAQTTAVKREVVEKAATLIEARYVNPKAGQRIADTLRRQAATLLAGATPDAFARSLTAHLRNLSNDAHFALEYDPTANAAAEGDVVDPAELDRWYGARVNHGFEQVARLENGIGYLDLRVFAPTSMAADLASAAMSLLAQSPALIIDLRNNGGGMDDMTRLLAAYLLDERREMSASYDRPSNLMERHFTPSEVPGRRFGGKKPVYILVSHRTFSAAEAFAYDLQAMKRAVIIGEQTGGGAHPFAYRPVGHGFILSLPEGRSINPVTGRDWEGVGVTPDIPAPVDAALKRAILEARNAALIPYIRSREGR</sequence>
<feature type="chain" id="PRO_5011617038" evidence="1">
    <location>
        <begin position="21"/>
        <end position="327"/>
    </location>
</feature>
<dbReference type="Pfam" id="PF03572">
    <property type="entry name" value="Peptidase_S41"/>
    <property type="match status" value="1"/>
</dbReference>
<evidence type="ECO:0000259" key="2">
    <source>
        <dbReference type="SMART" id="SM00245"/>
    </source>
</evidence>
<dbReference type="Gene3D" id="3.90.226.10">
    <property type="entry name" value="2-enoyl-CoA Hydratase, Chain A, domain 1"/>
    <property type="match status" value="1"/>
</dbReference>
<dbReference type="PANTHER" id="PTHR11261:SF3">
    <property type="entry name" value="RETINOL-BINDING PROTEIN 3"/>
    <property type="match status" value="1"/>
</dbReference>